<sequence length="103" mass="11639">MNVLPAQASAVPCERVFSSSKETTTMRRNQITAPLMESLQMVKYMLKKVCNIFSSSSHTLTDSTQARLNMTARLDPTDIEYEMELATVRLQNDVDDNDDFLTS</sequence>
<proteinExistence type="predicted"/>
<organism evidence="1 2">
    <name type="scientific">Artomyces pyxidatus</name>
    <dbReference type="NCBI Taxonomy" id="48021"/>
    <lineage>
        <taxon>Eukaryota</taxon>
        <taxon>Fungi</taxon>
        <taxon>Dikarya</taxon>
        <taxon>Basidiomycota</taxon>
        <taxon>Agaricomycotina</taxon>
        <taxon>Agaricomycetes</taxon>
        <taxon>Russulales</taxon>
        <taxon>Auriscalpiaceae</taxon>
        <taxon>Artomyces</taxon>
    </lineage>
</organism>
<reference evidence="1" key="1">
    <citation type="submission" date="2021-03" db="EMBL/GenBank/DDBJ databases">
        <authorList>
            <consortium name="DOE Joint Genome Institute"/>
            <person name="Ahrendt S."/>
            <person name="Looney B.P."/>
            <person name="Miyauchi S."/>
            <person name="Morin E."/>
            <person name="Drula E."/>
            <person name="Courty P.E."/>
            <person name="Chicoki N."/>
            <person name="Fauchery L."/>
            <person name="Kohler A."/>
            <person name="Kuo A."/>
            <person name="Labutti K."/>
            <person name="Pangilinan J."/>
            <person name="Lipzen A."/>
            <person name="Riley R."/>
            <person name="Andreopoulos W."/>
            <person name="He G."/>
            <person name="Johnson J."/>
            <person name="Barry K.W."/>
            <person name="Grigoriev I.V."/>
            <person name="Nagy L."/>
            <person name="Hibbett D."/>
            <person name="Henrissat B."/>
            <person name="Matheny P.B."/>
            <person name="Labbe J."/>
            <person name="Martin F."/>
        </authorList>
    </citation>
    <scope>NUCLEOTIDE SEQUENCE</scope>
    <source>
        <strain evidence="1">HHB10654</strain>
    </source>
</reference>
<dbReference type="Proteomes" id="UP000814140">
    <property type="component" value="Unassembled WGS sequence"/>
</dbReference>
<evidence type="ECO:0000313" key="1">
    <source>
        <dbReference type="EMBL" id="KAI0056450.1"/>
    </source>
</evidence>
<evidence type="ECO:0000313" key="2">
    <source>
        <dbReference type="Proteomes" id="UP000814140"/>
    </source>
</evidence>
<protein>
    <submittedName>
        <fullName evidence="1">Uncharacterized protein</fullName>
    </submittedName>
</protein>
<keyword evidence="2" id="KW-1185">Reference proteome</keyword>
<name>A0ACB8SJ42_9AGAM</name>
<accession>A0ACB8SJ42</accession>
<gene>
    <name evidence="1" type="ORF">BV25DRAFT_1977935</name>
</gene>
<comment type="caution">
    <text evidence="1">The sequence shown here is derived from an EMBL/GenBank/DDBJ whole genome shotgun (WGS) entry which is preliminary data.</text>
</comment>
<reference evidence="1" key="2">
    <citation type="journal article" date="2022" name="New Phytol.">
        <title>Evolutionary transition to the ectomycorrhizal habit in the genomes of a hyperdiverse lineage of mushroom-forming fungi.</title>
        <authorList>
            <person name="Looney B."/>
            <person name="Miyauchi S."/>
            <person name="Morin E."/>
            <person name="Drula E."/>
            <person name="Courty P.E."/>
            <person name="Kohler A."/>
            <person name="Kuo A."/>
            <person name="LaButti K."/>
            <person name="Pangilinan J."/>
            <person name="Lipzen A."/>
            <person name="Riley R."/>
            <person name="Andreopoulos W."/>
            <person name="He G."/>
            <person name="Johnson J."/>
            <person name="Nolan M."/>
            <person name="Tritt A."/>
            <person name="Barry K.W."/>
            <person name="Grigoriev I.V."/>
            <person name="Nagy L.G."/>
            <person name="Hibbett D."/>
            <person name="Henrissat B."/>
            <person name="Matheny P.B."/>
            <person name="Labbe J."/>
            <person name="Martin F.M."/>
        </authorList>
    </citation>
    <scope>NUCLEOTIDE SEQUENCE</scope>
    <source>
        <strain evidence="1">HHB10654</strain>
    </source>
</reference>
<dbReference type="EMBL" id="MU277264">
    <property type="protein sequence ID" value="KAI0056450.1"/>
    <property type="molecule type" value="Genomic_DNA"/>
</dbReference>